<evidence type="ECO:0000313" key="1">
    <source>
        <dbReference type="Proteomes" id="UP000887576"/>
    </source>
</evidence>
<name>A0AC34Q204_9BILA</name>
<dbReference type="WBParaSite" id="JU765_v2.g12118.t1">
    <property type="protein sequence ID" value="JU765_v2.g12118.t1"/>
    <property type="gene ID" value="JU765_v2.g12118"/>
</dbReference>
<reference evidence="2" key="1">
    <citation type="submission" date="2022-11" db="UniProtKB">
        <authorList>
            <consortium name="WormBaseParasite"/>
        </authorList>
    </citation>
    <scope>IDENTIFICATION</scope>
</reference>
<sequence length="120" mass="14155">MEIWGAENVELSVRTWTCGGTVVVAPCSRVGHVFRTRRPYKGKKEIIDTNLHNSVRVAKVWFDEYEERFLNSRPRGREIDVGDLSERIALRKILGCKPFKWYIDNVYPKLMEHFRDKTEL</sequence>
<protein>
    <submittedName>
        <fullName evidence="2">Uncharacterized protein</fullName>
    </submittedName>
</protein>
<proteinExistence type="predicted"/>
<dbReference type="Proteomes" id="UP000887576">
    <property type="component" value="Unplaced"/>
</dbReference>
<accession>A0AC34Q204</accession>
<organism evidence="1 2">
    <name type="scientific">Panagrolaimus sp. JU765</name>
    <dbReference type="NCBI Taxonomy" id="591449"/>
    <lineage>
        <taxon>Eukaryota</taxon>
        <taxon>Metazoa</taxon>
        <taxon>Ecdysozoa</taxon>
        <taxon>Nematoda</taxon>
        <taxon>Chromadorea</taxon>
        <taxon>Rhabditida</taxon>
        <taxon>Tylenchina</taxon>
        <taxon>Panagrolaimomorpha</taxon>
        <taxon>Panagrolaimoidea</taxon>
        <taxon>Panagrolaimidae</taxon>
        <taxon>Panagrolaimus</taxon>
    </lineage>
</organism>
<evidence type="ECO:0000313" key="2">
    <source>
        <dbReference type="WBParaSite" id="JU765_v2.g12118.t1"/>
    </source>
</evidence>